<protein>
    <submittedName>
        <fullName evidence="1">Uncharacterized protein</fullName>
    </submittedName>
</protein>
<dbReference type="VEuPathDB" id="FungiDB:SPRG_22379"/>
<keyword evidence="2" id="KW-1185">Reference proteome</keyword>
<dbReference type="EMBL" id="KK583610">
    <property type="protein sequence ID" value="KDO17622.1"/>
    <property type="molecule type" value="Genomic_DNA"/>
</dbReference>
<dbReference type="AlphaFoldDB" id="A0A067BSI0"/>
<evidence type="ECO:0000313" key="2">
    <source>
        <dbReference type="Proteomes" id="UP000030745"/>
    </source>
</evidence>
<reference evidence="1 2" key="1">
    <citation type="journal article" date="2013" name="PLoS Genet.">
        <title>Distinctive expansion of potential virulence genes in the genome of the oomycete fish pathogen Saprolegnia parasitica.</title>
        <authorList>
            <person name="Jiang R.H."/>
            <person name="de Bruijn I."/>
            <person name="Haas B.J."/>
            <person name="Belmonte R."/>
            <person name="Lobach L."/>
            <person name="Christie J."/>
            <person name="van den Ackerveken G."/>
            <person name="Bottin A."/>
            <person name="Bulone V."/>
            <person name="Diaz-Moreno S.M."/>
            <person name="Dumas B."/>
            <person name="Fan L."/>
            <person name="Gaulin E."/>
            <person name="Govers F."/>
            <person name="Grenville-Briggs L.J."/>
            <person name="Horner N.R."/>
            <person name="Levin J.Z."/>
            <person name="Mammella M."/>
            <person name="Meijer H.J."/>
            <person name="Morris P."/>
            <person name="Nusbaum C."/>
            <person name="Oome S."/>
            <person name="Phillips A.J."/>
            <person name="van Rooyen D."/>
            <person name="Rzeszutek E."/>
            <person name="Saraiva M."/>
            <person name="Secombes C.J."/>
            <person name="Seidl M.F."/>
            <person name="Snel B."/>
            <person name="Stassen J.H."/>
            <person name="Sykes S."/>
            <person name="Tripathy S."/>
            <person name="van den Berg H."/>
            <person name="Vega-Arreguin J.C."/>
            <person name="Wawra S."/>
            <person name="Young S.K."/>
            <person name="Zeng Q."/>
            <person name="Dieguez-Uribeondo J."/>
            <person name="Russ C."/>
            <person name="Tyler B.M."/>
            <person name="van West P."/>
        </authorList>
    </citation>
    <scope>NUCLEOTIDE SEQUENCE [LARGE SCALE GENOMIC DNA]</scope>
    <source>
        <strain evidence="1 2">CBS 223.65</strain>
    </source>
</reference>
<sequence length="654" mass="72862">MQSNTIKGKYEAAINKLTWDTKFVSTYTQRYITDPFLRINGISEYITWPLTERQDAQIASLYKNDVIPASDFRINNHVGWNAFLDDVLVNVRKDFDQEHVTATLSHLCFDARGSSSALAPSAAVPNTLGVLIVWLPSRYLGSRLVFQTDRRSETMDDTLLPTTTLQCLATYLSTQVVSTQIMWGRRVALVYNLVCTKPQYGFRTAPETQEAATAALMEIAKEPFQRHPLVCRYIAKPSGLSFEKLSVEDAALADALLATGCYDVALATVERSGDIDPLAWGVYKTEADVIVRCITHPDCSMPRIVCWNLVGMPIDLCLELASYTHGAEALIFWHKRYRALLAGAHCVMSSVYNIIVEKRERAPLEIDSTREFLLGAMSMFTHEAASRLPFHMNAMELMGSLLLIYDKWDLVRLFVAHVVSVTPTTPFHNSIGPFLRKCVVQYGWHHAGVFPAALRILVAVAPKHIDAFAASWLRAVPCTIEANQLLLLPAIHALAGQKLVRVTVLVAAKCLATFEAAGVRAPLPDHADFSLPDIFVNSTHCTACSRFRDFLLDRCLTTMDANEPSGKCVAIARIVATHPSCLKQSKFGSTWVISKRKGDVESYADLMEALQVKHQREKDQKTVSWLGILVAQAPVLPYDPAHAPRKRQRIVDCK</sequence>
<dbReference type="Proteomes" id="UP000030745">
    <property type="component" value="Unassembled WGS sequence"/>
</dbReference>
<dbReference type="RefSeq" id="XP_012211672.1">
    <property type="nucleotide sequence ID" value="XM_012356282.1"/>
</dbReference>
<dbReference type="KEGG" id="spar:SPRG_22379"/>
<accession>A0A067BSI0</accession>
<organism evidence="1 2">
    <name type="scientific">Saprolegnia parasitica (strain CBS 223.65)</name>
    <dbReference type="NCBI Taxonomy" id="695850"/>
    <lineage>
        <taxon>Eukaryota</taxon>
        <taxon>Sar</taxon>
        <taxon>Stramenopiles</taxon>
        <taxon>Oomycota</taxon>
        <taxon>Saprolegniomycetes</taxon>
        <taxon>Saprolegniales</taxon>
        <taxon>Saprolegniaceae</taxon>
        <taxon>Saprolegnia</taxon>
    </lineage>
</organism>
<proteinExistence type="predicted"/>
<name>A0A067BSI0_SAPPC</name>
<dbReference type="OMA" id="PCTIEAN"/>
<evidence type="ECO:0000313" key="1">
    <source>
        <dbReference type="EMBL" id="KDO17622.1"/>
    </source>
</evidence>
<gene>
    <name evidence="1" type="ORF">SPRG_22379</name>
</gene>
<dbReference type="OrthoDB" id="10477900at2759"/>
<dbReference type="GeneID" id="24142762"/>